<accession>A0ACB7S0X3</accession>
<dbReference type="EMBL" id="CM023486">
    <property type="protein sequence ID" value="KAH6928528.1"/>
    <property type="molecule type" value="Genomic_DNA"/>
</dbReference>
<evidence type="ECO:0000313" key="2">
    <source>
        <dbReference type="Proteomes" id="UP000821845"/>
    </source>
</evidence>
<proteinExistence type="predicted"/>
<name>A0ACB7S0X3_HYAAI</name>
<reference evidence="1" key="1">
    <citation type="submission" date="2020-05" db="EMBL/GenBank/DDBJ databases">
        <title>Large-scale comparative analyses of tick genomes elucidate their genetic diversity and vector capacities.</title>
        <authorList>
            <person name="Jia N."/>
            <person name="Wang J."/>
            <person name="Shi W."/>
            <person name="Du L."/>
            <person name="Sun Y."/>
            <person name="Zhan W."/>
            <person name="Jiang J."/>
            <person name="Wang Q."/>
            <person name="Zhang B."/>
            <person name="Ji P."/>
            <person name="Sakyi L.B."/>
            <person name="Cui X."/>
            <person name="Yuan T."/>
            <person name="Jiang B."/>
            <person name="Yang W."/>
            <person name="Lam T.T.-Y."/>
            <person name="Chang Q."/>
            <person name="Ding S."/>
            <person name="Wang X."/>
            <person name="Zhu J."/>
            <person name="Ruan X."/>
            <person name="Zhao L."/>
            <person name="Wei J."/>
            <person name="Que T."/>
            <person name="Du C."/>
            <person name="Cheng J."/>
            <person name="Dai P."/>
            <person name="Han X."/>
            <person name="Huang E."/>
            <person name="Gao Y."/>
            <person name="Liu J."/>
            <person name="Shao H."/>
            <person name="Ye R."/>
            <person name="Li L."/>
            <person name="Wei W."/>
            <person name="Wang X."/>
            <person name="Wang C."/>
            <person name="Yang T."/>
            <person name="Huo Q."/>
            <person name="Li W."/>
            <person name="Guo W."/>
            <person name="Chen H."/>
            <person name="Zhou L."/>
            <person name="Ni X."/>
            <person name="Tian J."/>
            <person name="Zhou Y."/>
            <person name="Sheng Y."/>
            <person name="Liu T."/>
            <person name="Pan Y."/>
            <person name="Xia L."/>
            <person name="Li J."/>
            <person name="Zhao F."/>
            <person name="Cao W."/>
        </authorList>
    </citation>
    <scope>NUCLEOTIDE SEQUENCE</scope>
    <source>
        <strain evidence="1">Hyas-2018</strain>
    </source>
</reference>
<dbReference type="Proteomes" id="UP000821845">
    <property type="component" value="Chromosome 6"/>
</dbReference>
<sequence>MLRPDDLSASSDMQTAMGAPDFRATTIPAAWTVSCGCCIFADAYGHMQRENKGRDTVKWLYVAGTGVGGSWMALFYGHRIEI</sequence>
<evidence type="ECO:0000313" key="1">
    <source>
        <dbReference type="EMBL" id="KAH6928528.1"/>
    </source>
</evidence>
<keyword evidence="2" id="KW-1185">Reference proteome</keyword>
<gene>
    <name evidence="1" type="ORF">HPB50_016865</name>
</gene>
<protein>
    <submittedName>
        <fullName evidence="1">Uncharacterized protein</fullName>
    </submittedName>
</protein>
<organism evidence="1 2">
    <name type="scientific">Hyalomma asiaticum</name>
    <name type="common">Tick</name>
    <dbReference type="NCBI Taxonomy" id="266040"/>
    <lineage>
        <taxon>Eukaryota</taxon>
        <taxon>Metazoa</taxon>
        <taxon>Ecdysozoa</taxon>
        <taxon>Arthropoda</taxon>
        <taxon>Chelicerata</taxon>
        <taxon>Arachnida</taxon>
        <taxon>Acari</taxon>
        <taxon>Parasitiformes</taxon>
        <taxon>Ixodida</taxon>
        <taxon>Ixodoidea</taxon>
        <taxon>Ixodidae</taxon>
        <taxon>Hyalomminae</taxon>
        <taxon>Hyalomma</taxon>
    </lineage>
</organism>
<comment type="caution">
    <text evidence="1">The sequence shown here is derived from an EMBL/GenBank/DDBJ whole genome shotgun (WGS) entry which is preliminary data.</text>
</comment>